<dbReference type="PANTHER" id="PTHR46986:SF1">
    <property type="entry name" value="ENDORIBONUCLEASE YBEY, CHLOROPLASTIC"/>
    <property type="match status" value="1"/>
</dbReference>
<evidence type="ECO:0000256" key="7">
    <source>
        <dbReference type="ARBA" id="ARBA00022801"/>
    </source>
</evidence>
<feature type="binding site" evidence="9">
    <location>
        <position position="125"/>
    </location>
    <ligand>
        <name>Zn(2+)</name>
        <dbReference type="ChEBI" id="CHEBI:29105"/>
        <note>catalytic</note>
    </ligand>
</feature>
<dbReference type="EC" id="3.1.-.-" evidence="9"/>
<dbReference type="GO" id="GO:0006364">
    <property type="term" value="P:rRNA processing"/>
    <property type="evidence" value="ECO:0007669"/>
    <property type="project" value="UniProtKB-UniRule"/>
</dbReference>
<dbReference type="Gene3D" id="3.40.390.30">
    <property type="entry name" value="Metalloproteases ('zincins'), catalytic domain"/>
    <property type="match status" value="1"/>
</dbReference>
<dbReference type="GO" id="GO:0008270">
    <property type="term" value="F:zinc ion binding"/>
    <property type="evidence" value="ECO:0007669"/>
    <property type="project" value="UniProtKB-UniRule"/>
</dbReference>
<dbReference type="RefSeq" id="WP_295367996.1">
    <property type="nucleotide sequence ID" value="NZ_DYUC01000079.1"/>
</dbReference>
<dbReference type="SUPFAM" id="SSF55486">
    <property type="entry name" value="Metalloproteases ('zincins'), catalytic domain"/>
    <property type="match status" value="1"/>
</dbReference>
<reference evidence="10" key="1">
    <citation type="journal article" date="2021" name="PeerJ">
        <title>Extensive microbial diversity within the chicken gut microbiome revealed by metagenomics and culture.</title>
        <authorList>
            <person name="Gilroy R."/>
            <person name="Ravi A."/>
            <person name="Getino M."/>
            <person name="Pursley I."/>
            <person name="Horton D.L."/>
            <person name="Alikhan N.F."/>
            <person name="Baker D."/>
            <person name="Gharbi K."/>
            <person name="Hall N."/>
            <person name="Watson M."/>
            <person name="Adriaenssens E.M."/>
            <person name="Foster-Nyarko E."/>
            <person name="Jarju S."/>
            <person name="Secka A."/>
            <person name="Antonio M."/>
            <person name="Oren A."/>
            <person name="Chaudhuri R.R."/>
            <person name="La Ragione R."/>
            <person name="Hildebrand F."/>
            <person name="Pallen M.J."/>
        </authorList>
    </citation>
    <scope>NUCLEOTIDE SEQUENCE</scope>
    <source>
        <strain evidence="10">CHK179-5677</strain>
    </source>
</reference>
<gene>
    <name evidence="9 10" type="primary">ybeY</name>
    <name evidence="10" type="ORF">K8V01_07845</name>
</gene>
<dbReference type="GO" id="GO:0004521">
    <property type="term" value="F:RNA endonuclease activity"/>
    <property type="evidence" value="ECO:0007669"/>
    <property type="project" value="UniProtKB-UniRule"/>
</dbReference>
<comment type="similarity">
    <text evidence="1 9">Belongs to the endoribonuclease YbeY family.</text>
</comment>
<comment type="function">
    <text evidence="9">Single strand-specific metallo-endoribonuclease involved in late-stage 70S ribosome quality control and in maturation of the 3' terminus of the 16S rRNA.</text>
</comment>
<dbReference type="InterPro" id="IPR020549">
    <property type="entry name" value="YbeY_CS"/>
</dbReference>
<proteinExistence type="inferred from homology"/>
<evidence type="ECO:0000256" key="3">
    <source>
        <dbReference type="ARBA" id="ARBA00022552"/>
    </source>
</evidence>
<keyword evidence="8 9" id="KW-0862">Zinc</keyword>
<dbReference type="PANTHER" id="PTHR46986">
    <property type="entry name" value="ENDORIBONUCLEASE YBEY, CHLOROPLASTIC"/>
    <property type="match status" value="1"/>
</dbReference>
<keyword evidence="9" id="KW-0963">Cytoplasm</keyword>
<sequence length="164" mass="18143">MNHELIIETEVEGAEPYADLLRQVIPAALEAEGVAVPWEVDVLFTDDEGIHQINLEQREVDRPTDVLSFPMFDLQPGEHPTEADADPGTGLVPLGDMVISLERAKAQGEEYGHGTHREVAYLAVHSVLHLLGYDHMDEGPMKAQMRAREEAILEQLGITRGQEG</sequence>
<keyword evidence="2 9" id="KW-0690">Ribosome biogenesis</keyword>
<dbReference type="Pfam" id="PF02130">
    <property type="entry name" value="YbeY"/>
    <property type="match status" value="1"/>
</dbReference>
<comment type="subcellular location">
    <subcellularLocation>
        <location evidence="9">Cytoplasm</location>
    </subcellularLocation>
</comment>
<organism evidence="10 11">
    <name type="scientific">Pseudoflavonifractor capillosus</name>
    <dbReference type="NCBI Taxonomy" id="106588"/>
    <lineage>
        <taxon>Bacteria</taxon>
        <taxon>Bacillati</taxon>
        <taxon>Bacillota</taxon>
        <taxon>Clostridia</taxon>
        <taxon>Eubacteriales</taxon>
        <taxon>Oscillospiraceae</taxon>
        <taxon>Pseudoflavonifractor</taxon>
    </lineage>
</organism>
<feature type="binding site" evidence="9">
    <location>
        <position position="129"/>
    </location>
    <ligand>
        <name>Zn(2+)</name>
        <dbReference type="ChEBI" id="CHEBI:29105"/>
        <note>catalytic</note>
    </ligand>
</feature>
<evidence type="ECO:0000313" key="11">
    <source>
        <dbReference type="Proteomes" id="UP000760668"/>
    </source>
</evidence>
<keyword evidence="6 9" id="KW-0255">Endonuclease</keyword>
<evidence type="ECO:0000256" key="2">
    <source>
        <dbReference type="ARBA" id="ARBA00022517"/>
    </source>
</evidence>
<evidence type="ECO:0000256" key="8">
    <source>
        <dbReference type="ARBA" id="ARBA00022833"/>
    </source>
</evidence>
<evidence type="ECO:0000313" key="10">
    <source>
        <dbReference type="EMBL" id="HJG86915.1"/>
    </source>
</evidence>
<dbReference type="PROSITE" id="PS01306">
    <property type="entry name" value="UPF0054"/>
    <property type="match status" value="1"/>
</dbReference>
<keyword evidence="4 9" id="KW-0540">Nuclease</keyword>
<comment type="caution">
    <text evidence="10">The sequence shown here is derived from an EMBL/GenBank/DDBJ whole genome shotgun (WGS) entry which is preliminary data.</text>
</comment>
<dbReference type="AlphaFoldDB" id="A0A921SSJ5"/>
<evidence type="ECO:0000256" key="4">
    <source>
        <dbReference type="ARBA" id="ARBA00022722"/>
    </source>
</evidence>
<evidence type="ECO:0000256" key="1">
    <source>
        <dbReference type="ARBA" id="ARBA00010875"/>
    </source>
</evidence>
<dbReference type="HAMAP" id="MF_00009">
    <property type="entry name" value="Endoribonucl_YbeY"/>
    <property type="match status" value="1"/>
</dbReference>
<dbReference type="NCBIfam" id="TIGR00043">
    <property type="entry name" value="rRNA maturation RNase YbeY"/>
    <property type="match status" value="1"/>
</dbReference>
<keyword evidence="3 9" id="KW-0698">rRNA processing</keyword>
<dbReference type="Proteomes" id="UP000760668">
    <property type="component" value="Unassembled WGS sequence"/>
</dbReference>
<protein>
    <recommendedName>
        <fullName evidence="9">Endoribonuclease YbeY</fullName>
        <ecNumber evidence="9">3.1.-.-</ecNumber>
    </recommendedName>
</protein>
<keyword evidence="7 9" id="KW-0378">Hydrolase</keyword>
<evidence type="ECO:0000256" key="9">
    <source>
        <dbReference type="HAMAP-Rule" id="MF_00009"/>
    </source>
</evidence>
<comment type="cofactor">
    <cofactor evidence="9">
        <name>Zn(2+)</name>
        <dbReference type="ChEBI" id="CHEBI:29105"/>
    </cofactor>
    <text evidence="9">Binds 1 zinc ion.</text>
</comment>
<dbReference type="InterPro" id="IPR002036">
    <property type="entry name" value="YbeY"/>
</dbReference>
<accession>A0A921SSJ5</accession>
<keyword evidence="5 9" id="KW-0479">Metal-binding</keyword>
<dbReference type="EMBL" id="DYUC01000079">
    <property type="protein sequence ID" value="HJG86915.1"/>
    <property type="molecule type" value="Genomic_DNA"/>
</dbReference>
<dbReference type="GO" id="GO:0004222">
    <property type="term" value="F:metalloendopeptidase activity"/>
    <property type="evidence" value="ECO:0007669"/>
    <property type="project" value="InterPro"/>
</dbReference>
<evidence type="ECO:0000256" key="6">
    <source>
        <dbReference type="ARBA" id="ARBA00022759"/>
    </source>
</evidence>
<dbReference type="GO" id="GO:0005737">
    <property type="term" value="C:cytoplasm"/>
    <property type="evidence" value="ECO:0007669"/>
    <property type="project" value="UniProtKB-SubCell"/>
</dbReference>
<dbReference type="InterPro" id="IPR023091">
    <property type="entry name" value="MetalPrtase_cat_dom_sf_prd"/>
</dbReference>
<reference evidence="10" key="2">
    <citation type="submission" date="2021-09" db="EMBL/GenBank/DDBJ databases">
        <authorList>
            <person name="Gilroy R."/>
        </authorList>
    </citation>
    <scope>NUCLEOTIDE SEQUENCE</scope>
    <source>
        <strain evidence="10">CHK179-5677</strain>
    </source>
</reference>
<name>A0A921SSJ5_9FIRM</name>
<evidence type="ECO:0000256" key="5">
    <source>
        <dbReference type="ARBA" id="ARBA00022723"/>
    </source>
</evidence>
<feature type="binding site" evidence="9">
    <location>
        <position position="135"/>
    </location>
    <ligand>
        <name>Zn(2+)</name>
        <dbReference type="ChEBI" id="CHEBI:29105"/>
        <note>catalytic</note>
    </ligand>
</feature>